<dbReference type="SUPFAM" id="SSF56436">
    <property type="entry name" value="C-type lectin-like"/>
    <property type="match status" value="1"/>
</dbReference>
<gene>
    <name evidence="2" type="ORF">GMBLW1_07210</name>
</gene>
<evidence type="ECO:0000313" key="2">
    <source>
        <dbReference type="EMBL" id="VIP03239.1"/>
    </source>
</evidence>
<dbReference type="Proteomes" id="UP000464378">
    <property type="component" value="Chromosome"/>
</dbReference>
<organism evidence="2">
    <name type="scientific">Tuwongella immobilis</name>
    <dbReference type="NCBI Taxonomy" id="692036"/>
    <lineage>
        <taxon>Bacteria</taxon>
        <taxon>Pseudomonadati</taxon>
        <taxon>Planctomycetota</taxon>
        <taxon>Planctomycetia</taxon>
        <taxon>Gemmatales</taxon>
        <taxon>Gemmataceae</taxon>
        <taxon>Tuwongella</taxon>
    </lineage>
</organism>
<dbReference type="InterPro" id="IPR016187">
    <property type="entry name" value="CTDL_fold"/>
</dbReference>
<dbReference type="GO" id="GO:0016301">
    <property type="term" value="F:kinase activity"/>
    <property type="evidence" value="ECO:0007669"/>
    <property type="project" value="UniProtKB-KW"/>
</dbReference>
<dbReference type="NCBIfam" id="TIGR02996">
    <property type="entry name" value="rpt_mate_G_obs"/>
    <property type="match status" value="1"/>
</dbReference>
<dbReference type="Gene3D" id="3.90.1580.10">
    <property type="entry name" value="paralog of FGE (formylglycine-generating enzyme)"/>
    <property type="match status" value="1"/>
</dbReference>
<dbReference type="PANTHER" id="PTHR23150">
    <property type="entry name" value="SULFATASE MODIFYING FACTOR 1, 2"/>
    <property type="match status" value="1"/>
</dbReference>
<dbReference type="Pfam" id="PF03781">
    <property type="entry name" value="FGE-sulfatase"/>
    <property type="match status" value="1"/>
</dbReference>
<dbReference type="EMBL" id="LR593887">
    <property type="protein sequence ID" value="VTS03804.1"/>
    <property type="molecule type" value="Genomic_DNA"/>
</dbReference>
<dbReference type="InterPro" id="IPR042095">
    <property type="entry name" value="SUMF_sf"/>
</dbReference>
<dbReference type="KEGG" id="tim:GMBLW1_07210"/>
<proteinExistence type="predicted"/>
<dbReference type="RefSeq" id="WP_162658325.1">
    <property type="nucleotide sequence ID" value="NZ_LR593887.1"/>
</dbReference>
<dbReference type="EMBL" id="LR586016">
    <property type="protein sequence ID" value="VIP03239.1"/>
    <property type="molecule type" value="Genomic_DNA"/>
</dbReference>
<feature type="domain" description="Sulfatase-modifying factor enzyme-like" evidence="1">
    <location>
        <begin position="249"/>
        <end position="471"/>
    </location>
</feature>
<dbReference type="InterPro" id="IPR014338">
    <property type="entry name" value="CHP02996_rpt-companion-dom"/>
</dbReference>
<keyword evidence="2" id="KW-0418">Kinase</keyword>
<evidence type="ECO:0000259" key="1">
    <source>
        <dbReference type="Pfam" id="PF03781"/>
    </source>
</evidence>
<reference evidence="2" key="1">
    <citation type="submission" date="2019-04" db="EMBL/GenBank/DDBJ databases">
        <authorList>
            <consortium name="Science for Life Laboratories"/>
        </authorList>
    </citation>
    <scope>NUCLEOTIDE SEQUENCE</scope>
    <source>
        <strain evidence="2">MBLW1</strain>
    </source>
</reference>
<dbReference type="PANTHER" id="PTHR23150:SF19">
    <property type="entry name" value="FORMYLGLYCINE-GENERATING ENZYME"/>
    <property type="match status" value="1"/>
</dbReference>
<keyword evidence="3" id="KW-1185">Reference proteome</keyword>
<dbReference type="InterPro" id="IPR051043">
    <property type="entry name" value="Sulfatase_Mod_Factor_Kinase"/>
</dbReference>
<name>A0A6C2YPY2_9BACT</name>
<sequence length="478" mass="54248">MLEPLLKSIQASPSSLDNRLVLADWLEEHDDPRATWFRASCELSIWRENPLESAPIRQLEAQSWRQLRAGWLQSLTHSTRFLRGRSGLLEVWANQQALRGIFSQPDLAPWIASLRIFGAFELILEELTPPLTHSLHTLDLRNLAIGPVEFEELCQRIDSLGEDWQIRGLDLRGSLLDSAAWSVIQSHRFAESMQWIRFDDGVCPIYRADSSKSAPTNRSRTLPEWMQGYLPSPNSYSGKELVNSLGMRFVRVPAGRFVMGSPIVERNHEQDEHLHPVHLTRSFYIGETAVTQHVYQTVMRDNPSRFLETLNSGCRPVDCVSWFDAERFCEELSALPDEKSAGRRYRLPTEAEWEYACRAGTTTPFAFGEQLSPALANYGSMIGSTTPVGIYPGNDFGVYDMHGGIREWCADRYAANYYLESPLENPPGPESGRDRVLRGGSWEVAEDHCRSAYRLYYMVDSHLSGIGFRVVCETVNPS</sequence>
<dbReference type="GO" id="GO:0120147">
    <property type="term" value="F:formylglycine-generating oxidase activity"/>
    <property type="evidence" value="ECO:0007669"/>
    <property type="project" value="TreeGrafter"/>
</dbReference>
<protein>
    <recommendedName>
        <fullName evidence="1">Sulfatase-modifying factor enzyme-like domain-containing protein</fullName>
    </recommendedName>
</protein>
<dbReference type="InParanoid" id="A0A6C2YPY2"/>
<dbReference type="InterPro" id="IPR005532">
    <property type="entry name" value="SUMF_dom"/>
</dbReference>
<accession>A0A6C2YPY2</accession>
<dbReference type="AlphaFoldDB" id="A0A6C2YPY2"/>
<evidence type="ECO:0000313" key="3">
    <source>
        <dbReference type="Proteomes" id="UP000464378"/>
    </source>
</evidence>
<keyword evidence="2" id="KW-0808">Transferase</keyword>